<accession>A0A1E3P6F1</accession>
<evidence type="ECO:0000313" key="4">
    <source>
        <dbReference type="Proteomes" id="UP000094112"/>
    </source>
</evidence>
<reference evidence="3 4" key="1">
    <citation type="journal article" date="2016" name="Proc. Natl. Acad. Sci. U.S.A.">
        <title>Comparative genomics of biotechnologically important yeasts.</title>
        <authorList>
            <person name="Riley R."/>
            <person name="Haridas S."/>
            <person name="Wolfe K.H."/>
            <person name="Lopes M.R."/>
            <person name="Hittinger C.T."/>
            <person name="Goeker M."/>
            <person name="Salamov A.A."/>
            <person name="Wisecaver J.H."/>
            <person name="Long T.M."/>
            <person name="Calvey C.H."/>
            <person name="Aerts A.L."/>
            <person name="Barry K.W."/>
            <person name="Choi C."/>
            <person name="Clum A."/>
            <person name="Coughlan A.Y."/>
            <person name="Deshpande S."/>
            <person name="Douglass A.P."/>
            <person name="Hanson S.J."/>
            <person name="Klenk H.-P."/>
            <person name="LaButti K.M."/>
            <person name="Lapidus A."/>
            <person name="Lindquist E.A."/>
            <person name="Lipzen A.M."/>
            <person name="Meier-Kolthoff J.P."/>
            <person name="Ohm R.A."/>
            <person name="Otillar R.P."/>
            <person name="Pangilinan J.L."/>
            <person name="Peng Y."/>
            <person name="Rokas A."/>
            <person name="Rosa C.A."/>
            <person name="Scheuner C."/>
            <person name="Sibirny A.A."/>
            <person name="Slot J.C."/>
            <person name="Stielow J.B."/>
            <person name="Sun H."/>
            <person name="Kurtzman C.P."/>
            <person name="Blackwell M."/>
            <person name="Grigoriev I.V."/>
            <person name="Jeffries T.W."/>
        </authorList>
    </citation>
    <scope>NUCLEOTIDE SEQUENCE [LARGE SCALE GENOMIC DNA]</scope>
    <source>
        <strain evidence="4">ATCC 58044 / CBS 1984 / NCYC 433 / NRRL Y-366-8</strain>
    </source>
</reference>
<dbReference type="Pfam" id="PF00646">
    <property type="entry name" value="F-box"/>
    <property type="match status" value="1"/>
</dbReference>
<gene>
    <name evidence="3" type="ORF">WICANDRAFT_79025</name>
</gene>
<feature type="region of interest" description="Disordered" evidence="1">
    <location>
        <begin position="707"/>
        <end position="726"/>
    </location>
</feature>
<dbReference type="RefSeq" id="XP_019039634.1">
    <property type="nucleotide sequence ID" value="XM_019184824.1"/>
</dbReference>
<dbReference type="InterPro" id="IPR001810">
    <property type="entry name" value="F-box_dom"/>
</dbReference>
<evidence type="ECO:0000256" key="1">
    <source>
        <dbReference type="SAM" id="MobiDB-lite"/>
    </source>
</evidence>
<evidence type="ECO:0000259" key="2">
    <source>
        <dbReference type="PROSITE" id="PS50181"/>
    </source>
</evidence>
<dbReference type="GeneID" id="30202070"/>
<dbReference type="SMART" id="SM00256">
    <property type="entry name" value="FBOX"/>
    <property type="match status" value="1"/>
</dbReference>
<dbReference type="OrthoDB" id="550575at2759"/>
<dbReference type="Proteomes" id="UP000094112">
    <property type="component" value="Unassembled WGS sequence"/>
</dbReference>
<dbReference type="STRING" id="683960.A0A1E3P6F1"/>
<evidence type="ECO:0000313" key="3">
    <source>
        <dbReference type="EMBL" id="ODQ60427.1"/>
    </source>
</evidence>
<sequence length="726" mass="84101">MSFNIWELPFDALHCITDRLSNRDLLKLRLVNKKTKKTIESLPNWRETSLKRWLVYDDQLQEEQMKQTVVDFKYFLQRSREDKNVQVKLRKIQTGQLSDKQTLDLIYSFSDKYGTRLTPVLNKLLKRPNPEKNLRVGYFAKIILEVTRRKSIYRYFDALENNPDGTINQIFGSMEQFFFIMSHGDKAFENLLHYRKLIMNNVKERLRYDLAFLKLNPTKKIVKIHDIFIEEVGKLNGGKYTHTMYTEDSSILRVYAGENLGFPLIRLAIVEKIAREFGVKCLLLKFTMGEMDFIHANGMMKVKDNSYREGFSYVKAPPYFRIHHNIKLTALSTSDYQASLAAFGITEPVATLLRPFSAGELFTEYAIDIHGVKPRLLIEEGKTKKELYPRSNYELDESHLIAVQTYFHSIRSETVGFMSYPLNSGGTFSTPKDMFLYFLSHTLPYELGVIHNPIFFRNKSKAMIQKECLETFSTVVQSLILRRYDLIEKIENSKRLPCYFPGQTLIADQGVKCIVLGCNMADDRSSDMIDEYLIMDTRVGSIIRGSFAPTDTVAYIPTIEDVAQMVDSCSNIGLYFERFDTITKRFIPIKPLLDLVTGSENFRTIRSPTEVRIAIGQQQNGQSVTSEMSCPFENFAGHVHDHHHDTDHDNHPEITARHIDPSQFDDMTLRVMDLYRQQDPQGFASFMERLEHMSLEEIMARVADMMNGNSDDEEDEPRDTGLFEVD</sequence>
<protein>
    <recommendedName>
        <fullName evidence="2">F-box domain-containing protein</fullName>
    </recommendedName>
</protein>
<name>A0A1E3P6F1_WICAA</name>
<feature type="domain" description="F-box" evidence="2">
    <location>
        <begin position="2"/>
        <end position="48"/>
    </location>
</feature>
<organism evidence="3 4">
    <name type="scientific">Wickerhamomyces anomalus (strain ATCC 58044 / CBS 1984 / NCYC 433 / NRRL Y-366-8)</name>
    <name type="common">Yeast</name>
    <name type="synonym">Hansenula anomala</name>
    <dbReference type="NCBI Taxonomy" id="683960"/>
    <lineage>
        <taxon>Eukaryota</taxon>
        <taxon>Fungi</taxon>
        <taxon>Dikarya</taxon>
        <taxon>Ascomycota</taxon>
        <taxon>Saccharomycotina</taxon>
        <taxon>Saccharomycetes</taxon>
        <taxon>Phaffomycetales</taxon>
        <taxon>Wickerhamomycetaceae</taxon>
        <taxon>Wickerhamomyces</taxon>
    </lineage>
</organism>
<proteinExistence type="predicted"/>
<dbReference type="AlphaFoldDB" id="A0A1E3P6F1"/>
<dbReference type="EMBL" id="KV454210">
    <property type="protein sequence ID" value="ODQ60427.1"/>
    <property type="molecule type" value="Genomic_DNA"/>
</dbReference>
<dbReference type="PROSITE" id="PS50181">
    <property type="entry name" value="FBOX"/>
    <property type="match status" value="1"/>
</dbReference>
<keyword evidence="4" id="KW-1185">Reference proteome</keyword>